<protein>
    <submittedName>
        <fullName evidence="1">Uncharacterized protein</fullName>
    </submittedName>
</protein>
<dbReference type="EMBL" id="CP029752">
    <property type="protein sequence ID" value="QFG76807.1"/>
    <property type="molecule type" value="Genomic_DNA"/>
</dbReference>
<name>A0A5P6AA34_RAOPL</name>
<evidence type="ECO:0000313" key="1">
    <source>
        <dbReference type="EMBL" id="QFG76807.1"/>
    </source>
</evidence>
<organism evidence="1">
    <name type="scientific">Raoultella planticola</name>
    <name type="common">Klebsiella planticola</name>
    <dbReference type="NCBI Taxonomy" id="575"/>
    <lineage>
        <taxon>Bacteria</taxon>
        <taxon>Pseudomonadati</taxon>
        <taxon>Pseudomonadota</taxon>
        <taxon>Gammaproteobacteria</taxon>
        <taxon>Enterobacterales</taxon>
        <taxon>Enterobacteriaceae</taxon>
        <taxon>Klebsiella/Raoultella group</taxon>
        <taxon>Raoultella</taxon>
    </lineage>
</organism>
<dbReference type="AlphaFoldDB" id="A0A5P6AA34"/>
<reference evidence="1" key="1">
    <citation type="submission" date="2018-05" db="EMBL/GenBank/DDBJ databases">
        <title>Bacterial isolates from healthy term breastfed infants carrying antibiotic resistance genes.</title>
        <authorList>
            <person name="Casaburi G."/>
        </authorList>
    </citation>
    <scope>NUCLEOTIDE SEQUENCE [LARGE SCALE GENOMIC DNA]</scope>
    <source>
        <strain evidence="1">7084_4</strain>
    </source>
</reference>
<sequence length="86" mass="9616">MTIPCAFAKTFMEDKSSVSRAANFHARKCHFIRVSEIYAWCGQTPCVMSVAAVRQRASHVPWGYSMSYTGKNRMDSGSEGSESEQE</sequence>
<accession>A0A5P6AA34</accession>
<gene>
    <name evidence="1" type="ORF">DMB90_14045</name>
</gene>
<proteinExistence type="predicted"/>